<dbReference type="InterPro" id="IPR004679">
    <property type="entry name" value="2-OHcarboxylate_transport"/>
</dbReference>
<feature type="compositionally biased region" description="Low complexity" evidence="1">
    <location>
        <begin position="47"/>
        <end position="56"/>
    </location>
</feature>
<organism evidence="3 4">
    <name type="scientific">Paraburkholderia phenoliruptrix</name>
    <dbReference type="NCBI Taxonomy" id="252970"/>
    <lineage>
        <taxon>Bacteria</taxon>
        <taxon>Pseudomonadati</taxon>
        <taxon>Pseudomonadota</taxon>
        <taxon>Betaproteobacteria</taxon>
        <taxon>Burkholderiales</taxon>
        <taxon>Burkholderiaceae</taxon>
        <taxon>Paraburkholderia</taxon>
    </lineage>
</organism>
<feature type="region of interest" description="Disordered" evidence="1">
    <location>
        <begin position="32"/>
        <end position="56"/>
    </location>
</feature>
<keyword evidence="2" id="KW-0472">Membrane</keyword>
<evidence type="ECO:0000256" key="1">
    <source>
        <dbReference type="SAM" id="MobiDB-lite"/>
    </source>
</evidence>
<feature type="transmembrane region" description="Helical" evidence="2">
    <location>
        <begin position="80"/>
        <end position="100"/>
    </location>
</feature>
<dbReference type="Pfam" id="PF03390">
    <property type="entry name" value="2HCT"/>
    <property type="match status" value="1"/>
</dbReference>
<feature type="transmembrane region" description="Helical" evidence="2">
    <location>
        <begin position="262"/>
        <end position="284"/>
    </location>
</feature>
<evidence type="ECO:0000256" key="2">
    <source>
        <dbReference type="SAM" id="Phobius"/>
    </source>
</evidence>
<feature type="transmembrane region" description="Helical" evidence="2">
    <location>
        <begin position="198"/>
        <end position="222"/>
    </location>
</feature>
<dbReference type="GO" id="GO:0016020">
    <property type="term" value="C:membrane"/>
    <property type="evidence" value="ECO:0007669"/>
    <property type="project" value="InterPro"/>
</dbReference>
<evidence type="ECO:0000313" key="3">
    <source>
        <dbReference type="EMBL" id="CAB4048710.1"/>
    </source>
</evidence>
<protein>
    <submittedName>
        <fullName evidence="3">Citrate/malate transporter</fullName>
    </submittedName>
</protein>
<feature type="transmembrane region" description="Helical" evidence="2">
    <location>
        <begin position="129"/>
        <end position="150"/>
    </location>
</feature>
<feature type="transmembrane region" description="Helical" evidence="2">
    <location>
        <begin position="344"/>
        <end position="363"/>
    </location>
</feature>
<dbReference type="AlphaFoldDB" id="A0A6J5K4I7"/>
<reference evidence="3 4" key="1">
    <citation type="submission" date="2020-04" db="EMBL/GenBank/DDBJ databases">
        <authorList>
            <person name="De Canck E."/>
        </authorList>
    </citation>
    <scope>NUCLEOTIDE SEQUENCE [LARGE SCALE GENOMIC DNA]</scope>
    <source>
        <strain evidence="3 4">LMG 9964</strain>
    </source>
</reference>
<proteinExistence type="predicted"/>
<dbReference type="PANTHER" id="PTHR40033">
    <property type="entry name" value="NA(+)-MALATE SYMPORTER"/>
    <property type="match status" value="1"/>
</dbReference>
<dbReference type="Proteomes" id="UP000494102">
    <property type="component" value="Unassembled WGS sequence"/>
</dbReference>
<accession>A0A6J5K4I7</accession>
<dbReference type="EMBL" id="CADILN010000002">
    <property type="protein sequence ID" value="CAB4048710.1"/>
    <property type="molecule type" value="Genomic_DNA"/>
</dbReference>
<dbReference type="PANTHER" id="PTHR40033:SF1">
    <property type="entry name" value="CITRATE-SODIUM SYMPORTER"/>
    <property type="match status" value="1"/>
</dbReference>
<keyword evidence="2" id="KW-1133">Transmembrane helix</keyword>
<evidence type="ECO:0000313" key="4">
    <source>
        <dbReference type="Proteomes" id="UP000494102"/>
    </source>
</evidence>
<feature type="transmembrane region" description="Helical" evidence="2">
    <location>
        <begin position="170"/>
        <end position="186"/>
    </location>
</feature>
<keyword evidence="2" id="KW-0812">Transmembrane</keyword>
<feature type="transmembrane region" description="Helical" evidence="2">
    <location>
        <begin position="228"/>
        <end position="250"/>
    </location>
</feature>
<name>A0A6J5K4I7_9BURK</name>
<feature type="transmembrane region" description="Helical" evidence="2">
    <location>
        <begin position="106"/>
        <end position="124"/>
    </location>
</feature>
<dbReference type="GO" id="GO:0008514">
    <property type="term" value="F:organic anion transmembrane transporter activity"/>
    <property type="evidence" value="ECO:0007669"/>
    <property type="project" value="InterPro"/>
</dbReference>
<feature type="transmembrane region" description="Helical" evidence="2">
    <location>
        <begin position="473"/>
        <end position="492"/>
    </location>
</feature>
<feature type="transmembrane region" description="Helical" evidence="2">
    <location>
        <begin position="375"/>
        <end position="397"/>
    </location>
</feature>
<sequence length="494" mass="52458">MKPAMEPALQPALKRDAATRLRRAQARRHVLSTPAHIHDPARPTPTPAAANASNASSETHASTRFWPEGWWKLMEYRVGIIPLPVYFILLALIVGFAVTGKMPGEISMAIAVLAFFGFTCAELGKRLPLLRNIGAAAICATFVPSALTYYHVLPKPILHLTTEFTKSTNFLYLFIASIIVGSILSMDRRVLIRGFVKIFVPLALGSLAAAVVGIAVGSAFGLGARHTLLYIVVPIMAGGVGEGAIPLSIGYSEIMHLPQGELFAQVLPPVMLGSLTAIILSGALDMLGKRFPHLTGDGRLQVGETDEMAPAEEEIRGHIDVTHIAAAGITAITLYLLGLMCRNLFGLPAPVAMLFLAVLVKLARAVSPPLQEGAFVVYKFFSTAVTYPLLFAIGVAMTPWDKLTAAFTIANIVTIVATVATLMGTGFLVARKLKMYPIDTAIVNACHSGQGGTGDVAILTAANRMQLMPFAQIATRIGGAIVVTVTLIALAHGV</sequence>
<feature type="transmembrane region" description="Helical" evidence="2">
    <location>
        <begin position="403"/>
        <end position="430"/>
    </location>
</feature>
<gene>
    <name evidence="3" type="primary">cimH_1</name>
    <name evidence="3" type="ORF">LMG9964_02351</name>
</gene>